<gene>
    <name evidence="1" type="ORF">E6C64_16000</name>
</gene>
<keyword evidence="2" id="KW-1185">Reference proteome</keyword>
<dbReference type="RefSeq" id="WP_136428581.1">
    <property type="nucleotide sequence ID" value="NZ_SSSM01000005.1"/>
</dbReference>
<evidence type="ECO:0000313" key="2">
    <source>
        <dbReference type="Proteomes" id="UP000309133"/>
    </source>
</evidence>
<evidence type="ECO:0000313" key="1">
    <source>
        <dbReference type="EMBL" id="THG30133.1"/>
    </source>
</evidence>
<name>A0A4S4FIG3_9MICO</name>
<proteinExistence type="predicted"/>
<sequence length="240" mass="26365">MSQQDDSRPRDAAFWAAKVDRLTVADAQQKHGYNIQGKRIAGPQQGFGRLWQRTYSVDLGSAVTPEQLVADWRARFGDFWPKTGRFHGSVTSIQPGDVAPLTAGGVTTGIMVLYADATSFSFLTPEGHMFAAMITFSGDLDESGGTVANIRMLLRTSDPLFELMWPVAKRAEDVFWPGTLTNLAAAHGVQDVAVSSETICVDGGRIWKNWRNVRNNSAIRTVWHTVSAPARSRRSARVTP</sequence>
<accession>A0A4S4FIG3</accession>
<dbReference type="Proteomes" id="UP000309133">
    <property type="component" value="Unassembled WGS sequence"/>
</dbReference>
<dbReference type="EMBL" id="SSSM01000005">
    <property type="protein sequence ID" value="THG30133.1"/>
    <property type="molecule type" value="Genomic_DNA"/>
</dbReference>
<reference evidence="1 2" key="1">
    <citation type="submission" date="2019-04" db="EMBL/GenBank/DDBJ databases">
        <authorList>
            <person name="Jiang L."/>
        </authorList>
    </citation>
    <scope>NUCLEOTIDE SEQUENCE [LARGE SCALE GENOMIC DNA]</scope>
    <source>
        <strain evidence="1 2">YIM 131853</strain>
    </source>
</reference>
<dbReference type="OrthoDB" id="5111310at2"/>
<protein>
    <recommendedName>
        <fullName evidence="3">DUF1990 family protein</fullName>
    </recommendedName>
</protein>
<dbReference type="AlphaFoldDB" id="A0A4S4FIG3"/>
<organism evidence="1 2">
    <name type="scientific">Naasia lichenicola</name>
    <dbReference type="NCBI Taxonomy" id="2565933"/>
    <lineage>
        <taxon>Bacteria</taxon>
        <taxon>Bacillati</taxon>
        <taxon>Actinomycetota</taxon>
        <taxon>Actinomycetes</taxon>
        <taxon>Micrococcales</taxon>
        <taxon>Microbacteriaceae</taxon>
        <taxon>Naasia</taxon>
    </lineage>
</organism>
<evidence type="ECO:0008006" key="3">
    <source>
        <dbReference type="Google" id="ProtNLM"/>
    </source>
</evidence>
<comment type="caution">
    <text evidence="1">The sequence shown here is derived from an EMBL/GenBank/DDBJ whole genome shotgun (WGS) entry which is preliminary data.</text>
</comment>